<evidence type="ECO:0000256" key="8">
    <source>
        <dbReference type="ARBA" id="ARBA00023136"/>
    </source>
</evidence>
<keyword evidence="2 11" id="KW-0813">Transport</keyword>
<dbReference type="GO" id="GO:0046933">
    <property type="term" value="F:proton-transporting ATP synthase activity, rotational mechanism"/>
    <property type="evidence" value="ECO:0007669"/>
    <property type="project" value="UniProtKB-UniRule"/>
</dbReference>
<proteinExistence type="inferred from homology"/>
<reference evidence="14" key="1">
    <citation type="journal article" date="2015" name="BMC Evol. Biol.">
        <title>Chloroplast phylogenomic analysis of chlorophyte green algae identifies a novel lineage sister to the Sphaeropleales (Chlorophyceae).</title>
        <authorList>
            <person name="Lemieux C."/>
            <person name="Vincent A.T."/>
            <person name="Labarre A."/>
            <person name="Otis C."/>
            <person name="Turmel M."/>
        </authorList>
    </citation>
    <scope>NUCLEOTIDE SEQUENCE</scope>
</reference>
<protein>
    <recommendedName>
        <fullName evidence="11">ATP synthase subunit b, chloroplastic</fullName>
    </recommendedName>
    <alternativeName>
        <fullName evidence="11">ATP synthase F(0) sector subunit b</fullName>
    </alternativeName>
    <alternativeName>
        <fullName evidence="11">ATPase subunit I</fullName>
    </alternativeName>
</protein>
<evidence type="ECO:0000256" key="12">
    <source>
        <dbReference type="RuleBase" id="RU003848"/>
    </source>
</evidence>
<keyword evidence="3 11" id="KW-0138">CF(0)</keyword>
<dbReference type="Pfam" id="PF00430">
    <property type="entry name" value="ATP-synt_B"/>
    <property type="match status" value="1"/>
</dbReference>
<keyword evidence="14" id="KW-0934">Plastid</keyword>
<comment type="miscellaneous">
    <text evidence="11">In plastids the F-type ATPase is also known as CF(1)CF(0).</text>
</comment>
<keyword evidence="6 11" id="KW-1133">Transmembrane helix</keyword>
<comment type="function">
    <text evidence="11">Component of the F(0) channel, it forms part of the peripheral stalk, linking F(1) to F(0).</text>
</comment>
<evidence type="ECO:0000256" key="1">
    <source>
        <dbReference type="ARBA" id="ARBA00004167"/>
    </source>
</evidence>
<keyword evidence="4 11" id="KW-0812">Transmembrane</keyword>
<evidence type="ECO:0000256" key="2">
    <source>
        <dbReference type="ARBA" id="ARBA00022448"/>
    </source>
</evidence>
<evidence type="ECO:0000256" key="9">
    <source>
        <dbReference type="ARBA" id="ARBA00023310"/>
    </source>
</evidence>
<dbReference type="HAMAP" id="MF_01398">
    <property type="entry name" value="ATP_synth_b_bprime"/>
    <property type="match status" value="1"/>
</dbReference>
<dbReference type="EMBL" id="KT624891">
    <property type="protein sequence ID" value="ALO21134.1"/>
    <property type="molecule type" value="Genomic_DNA"/>
</dbReference>
<comment type="subcellular location">
    <subcellularLocation>
        <location evidence="1">Membrane</location>
        <topology evidence="1">Single-pass membrane protein</topology>
    </subcellularLocation>
    <subcellularLocation>
        <location evidence="11">Plastid</location>
        <location evidence="11">Chloroplast thylakoid membrane</location>
        <topology evidence="11">Single-pass membrane protein</topology>
    </subcellularLocation>
</comment>
<evidence type="ECO:0000256" key="7">
    <source>
        <dbReference type="ARBA" id="ARBA00023065"/>
    </source>
</evidence>
<feature type="coiled-coil region" evidence="13">
    <location>
        <begin position="52"/>
        <end position="93"/>
    </location>
</feature>
<dbReference type="CDD" id="cd06503">
    <property type="entry name" value="ATP-synt_Fo_b"/>
    <property type="match status" value="1"/>
</dbReference>
<evidence type="ECO:0000256" key="4">
    <source>
        <dbReference type="ARBA" id="ARBA00022692"/>
    </source>
</evidence>
<evidence type="ECO:0000256" key="10">
    <source>
        <dbReference type="ARBA" id="ARBA00025198"/>
    </source>
</evidence>
<keyword evidence="9 11" id="KW-0066">ATP synthesis</keyword>
<dbReference type="GO" id="GO:0045259">
    <property type="term" value="C:proton-transporting ATP synthase complex"/>
    <property type="evidence" value="ECO:0007669"/>
    <property type="project" value="UniProtKB-KW"/>
</dbReference>
<gene>
    <name evidence="11 14" type="primary">atpF</name>
</gene>
<dbReference type="GO" id="GO:0009535">
    <property type="term" value="C:chloroplast thylakoid membrane"/>
    <property type="evidence" value="ECO:0007669"/>
    <property type="project" value="UniProtKB-SubCell"/>
</dbReference>
<name>A0A0S2IC47_9CHLO</name>
<evidence type="ECO:0000256" key="11">
    <source>
        <dbReference type="HAMAP-Rule" id="MF_01398"/>
    </source>
</evidence>
<comment type="similarity">
    <text evidence="11 12">Belongs to the ATPase B chain family.</text>
</comment>
<evidence type="ECO:0000256" key="3">
    <source>
        <dbReference type="ARBA" id="ARBA00022547"/>
    </source>
</evidence>
<keyword evidence="11" id="KW-0793">Thylakoid</keyword>
<evidence type="ECO:0000313" key="14">
    <source>
        <dbReference type="EMBL" id="ALO21134.1"/>
    </source>
</evidence>
<geneLocation type="chloroplast" evidence="14"/>
<keyword evidence="14" id="KW-0150">Chloroplast</keyword>
<evidence type="ECO:0000256" key="13">
    <source>
        <dbReference type="SAM" id="Coils"/>
    </source>
</evidence>
<sequence>MNWIADLPLGHGHGFGFNDDIFETNIINLAVVVGVVVTFVGKNLTSLLEDRKKTILNNLQEANLKATEAQQKLTEARNQLELAKKKAKDIREEGVLRATQEIQNCVREHELRIARLDEFKQETIQFYQQKAYKQAYGYFISRIMTRVREKLNKGIDSTYQIIVNNFYVTRFTDAFR</sequence>
<keyword evidence="5 11" id="KW-0375">Hydrogen ion transport</keyword>
<organism evidence="14">
    <name type="scientific">Staurocarteria crucifera</name>
    <dbReference type="NCBI Taxonomy" id="47781"/>
    <lineage>
        <taxon>Eukaryota</taxon>
        <taxon>Viridiplantae</taxon>
        <taxon>Chlorophyta</taxon>
        <taxon>core chlorophytes</taxon>
        <taxon>Chlorophyceae</taxon>
        <taxon>CS clade</taxon>
        <taxon>Chlamydomonadales</taxon>
        <taxon>Chlamydomonadaceae</taxon>
        <taxon>Staurocarteria</taxon>
    </lineage>
</organism>
<evidence type="ECO:0000256" key="6">
    <source>
        <dbReference type="ARBA" id="ARBA00022989"/>
    </source>
</evidence>
<feature type="transmembrane region" description="Helical" evidence="11">
    <location>
        <begin position="26"/>
        <end position="44"/>
    </location>
</feature>
<keyword evidence="7 11" id="KW-0406">Ion transport</keyword>
<accession>A0A0S2IC47</accession>
<evidence type="ECO:0000256" key="5">
    <source>
        <dbReference type="ARBA" id="ARBA00022781"/>
    </source>
</evidence>
<keyword evidence="8 11" id="KW-0472">Membrane</keyword>
<keyword evidence="13" id="KW-0175">Coiled coil</keyword>
<comment type="function">
    <text evidence="10 11">F(1)F(0) ATP synthase produces ATP from ADP in the presence of a proton or sodium gradient. F-type ATPases consist of two structural domains, F(1) containing the extramembraneous catalytic core and F(0) containing the membrane proton channel, linked together by a central stalk and a peripheral stalk. During catalysis, ATP synthesis in the catalytic domain of F(1) is coupled via a rotary mechanism of the central stalk subunits to proton translocation.</text>
</comment>
<dbReference type="PANTHER" id="PTHR34264:SF3">
    <property type="entry name" value="ATP SYNTHASE SUBUNIT B, CHLOROPLASTIC"/>
    <property type="match status" value="1"/>
</dbReference>
<dbReference type="AlphaFoldDB" id="A0A0S2IC47"/>
<dbReference type="InterPro" id="IPR002146">
    <property type="entry name" value="ATP_synth_b/b'su_bac/chlpt"/>
</dbReference>
<dbReference type="PANTHER" id="PTHR34264">
    <property type="entry name" value="ATP SYNTHASE SUBUNIT B, CHLOROPLASTIC"/>
    <property type="match status" value="1"/>
</dbReference>
<comment type="subunit">
    <text evidence="11">F-type ATPases have 2 components, F(1) - the catalytic core - and F(0) - the membrane proton channel. F(1) has five subunits: alpha(3), beta(3), gamma(1), delta(1), epsilon(1). F(0) has four main subunits: a(1), b(1), b'(1) and c(10-14). The alpha and beta chains form an alternating ring which encloses part of the gamma chain. F(1) is attached to F(0) by a central stalk formed by the gamma and epsilon chains, while a peripheral stalk is formed by the delta, b and b' chains.</text>
</comment>